<dbReference type="GO" id="GO:0046983">
    <property type="term" value="F:protein dimerization activity"/>
    <property type="evidence" value="ECO:0007669"/>
    <property type="project" value="InterPro"/>
</dbReference>
<dbReference type="OrthoDB" id="2437808at2759"/>
<feature type="non-terminal residue" evidence="2">
    <location>
        <position position="156"/>
    </location>
</feature>
<comment type="caution">
    <text evidence="2">The sequence shown here is derived from an EMBL/GenBank/DDBJ whole genome shotgun (WGS) entry which is preliminary data.</text>
</comment>
<protein>
    <submittedName>
        <fullName evidence="2">23484_t:CDS:1</fullName>
    </submittedName>
</protein>
<sequence>HLLDPQYYDQKLTTNSMLIITQFVQKYYSDNANIIWQQLIKYKTEVGNFETLAPELCKVATQILAIPSSLAASEHNWSAFYYIQEKKRARLTNEQILKLVYIYSNYKLTYIELLDLMKDDSSDLYKEILLENESKELFKLDAKKTNSETDSTESEH</sequence>
<dbReference type="AlphaFoldDB" id="A0A9N9K304"/>
<dbReference type="InterPro" id="IPR012337">
    <property type="entry name" value="RNaseH-like_sf"/>
</dbReference>
<evidence type="ECO:0000259" key="1">
    <source>
        <dbReference type="Pfam" id="PF05699"/>
    </source>
</evidence>
<evidence type="ECO:0000313" key="3">
    <source>
        <dbReference type="Proteomes" id="UP000789759"/>
    </source>
</evidence>
<dbReference type="InterPro" id="IPR008906">
    <property type="entry name" value="HATC_C_dom"/>
</dbReference>
<organism evidence="2 3">
    <name type="scientific">Cetraspora pellucida</name>
    <dbReference type="NCBI Taxonomy" id="1433469"/>
    <lineage>
        <taxon>Eukaryota</taxon>
        <taxon>Fungi</taxon>
        <taxon>Fungi incertae sedis</taxon>
        <taxon>Mucoromycota</taxon>
        <taxon>Glomeromycotina</taxon>
        <taxon>Glomeromycetes</taxon>
        <taxon>Diversisporales</taxon>
        <taxon>Gigasporaceae</taxon>
        <taxon>Cetraspora</taxon>
    </lineage>
</organism>
<gene>
    <name evidence="2" type="ORF">CPELLU_LOCUS18356</name>
</gene>
<evidence type="ECO:0000313" key="2">
    <source>
        <dbReference type="EMBL" id="CAG8808094.1"/>
    </source>
</evidence>
<feature type="non-terminal residue" evidence="2">
    <location>
        <position position="1"/>
    </location>
</feature>
<dbReference type="Proteomes" id="UP000789759">
    <property type="component" value="Unassembled WGS sequence"/>
</dbReference>
<name>A0A9N9K304_9GLOM</name>
<proteinExistence type="predicted"/>
<dbReference type="EMBL" id="CAJVQA010036143">
    <property type="protein sequence ID" value="CAG8808094.1"/>
    <property type="molecule type" value="Genomic_DNA"/>
</dbReference>
<reference evidence="2" key="1">
    <citation type="submission" date="2021-06" db="EMBL/GenBank/DDBJ databases">
        <authorList>
            <person name="Kallberg Y."/>
            <person name="Tangrot J."/>
            <person name="Rosling A."/>
        </authorList>
    </citation>
    <scope>NUCLEOTIDE SEQUENCE</scope>
    <source>
        <strain evidence="2">FL966</strain>
    </source>
</reference>
<dbReference type="Pfam" id="PF05699">
    <property type="entry name" value="Dimer_Tnp_hAT"/>
    <property type="match status" value="1"/>
</dbReference>
<dbReference type="SUPFAM" id="SSF53098">
    <property type="entry name" value="Ribonuclease H-like"/>
    <property type="match status" value="1"/>
</dbReference>
<feature type="domain" description="HAT C-terminal dimerisation" evidence="1">
    <location>
        <begin position="49"/>
        <end position="105"/>
    </location>
</feature>
<accession>A0A9N9K304</accession>
<keyword evidence="3" id="KW-1185">Reference proteome</keyword>